<name>A0ABP9S8D6_9GAMM</name>
<evidence type="ECO:0000313" key="3">
    <source>
        <dbReference type="Proteomes" id="UP001501600"/>
    </source>
</evidence>
<dbReference type="RefSeq" id="WP_345317172.1">
    <property type="nucleotide sequence ID" value="NZ_BAABLF010000014.1"/>
</dbReference>
<dbReference type="Proteomes" id="UP001501600">
    <property type="component" value="Unassembled WGS sequence"/>
</dbReference>
<accession>A0ABP9S8D6</accession>
<dbReference type="Pfam" id="PF11726">
    <property type="entry name" value="YagK_YfjJ_C"/>
    <property type="match status" value="1"/>
</dbReference>
<keyword evidence="3" id="KW-1185">Reference proteome</keyword>
<comment type="caution">
    <text evidence="2">The sequence shown here is derived from an EMBL/GenBank/DDBJ whole genome shotgun (WGS) entry which is preliminary data.</text>
</comment>
<evidence type="ECO:0000313" key="2">
    <source>
        <dbReference type="EMBL" id="GAA5192736.1"/>
    </source>
</evidence>
<proteinExistence type="predicted"/>
<dbReference type="EMBL" id="BAABLF010000014">
    <property type="protein sequence ID" value="GAA5192736.1"/>
    <property type="molecule type" value="Genomic_DNA"/>
</dbReference>
<protein>
    <submittedName>
        <fullName evidence="2">Inovirus Gp2 family protein</fullName>
    </submittedName>
</protein>
<sequence length="216" mass="25290">MPSHTINSHGPLDQRYLERIHQTIHHSVNDYPRTLALRVDLRLPGDTQNMDPMEQDTPDHFADTDPSVISRFMASLNAKIQADLSKKKNAGKRIYPCKVRYVWAREQNREHKTHYHTLLLFNNDAYFTLGDYRDLNNVCMATRIIHAWCSALRVDPMEFATLVHFPDNPLYYLNRNSSSEEFQQSFNELFYRASYLAKKKSKIYGTGFRNFGCSQH</sequence>
<reference evidence="3" key="1">
    <citation type="journal article" date="2019" name="Int. J. Syst. Evol. Microbiol.">
        <title>The Global Catalogue of Microorganisms (GCM) 10K type strain sequencing project: providing services to taxonomists for standard genome sequencing and annotation.</title>
        <authorList>
            <consortium name="The Broad Institute Genomics Platform"/>
            <consortium name="The Broad Institute Genome Sequencing Center for Infectious Disease"/>
            <person name="Wu L."/>
            <person name="Ma J."/>
        </authorList>
    </citation>
    <scope>NUCLEOTIDE SEQUENCE [LARGE SCALE GENOMIC DNA]</scope>
    <source>
        <strain evidence="3">JCM 18720</strain>
    </source>
</reference>
<dbReference type="InterPro" id="IPR057271">
    <property type="entry name" value="YagK_YfjJ_C"/>
</dbReference>
<evidence type="ECO:0000259" key="1">
    <source>
        <dbReference type="Pfam" id="PF11726"/>
    </source>
</evidence>
<feature type="domain" description="YagK/YfjJ C-terminal" evidence="1">
    <location>
        <begin position="28"/>
        <end position="214"/>
    </location>
</feature>
<gene>
    <name evidence="2" type="ORF">GCM10025772_22580</name>
</gene>
<organism evidence="2 3">
    <name type="scientific">Ferrimonas gelatinilytica</name>
    <dbReference type="NCBI Taxonomy" id="1255257"/>
    <lineage>
        <taxon>Bacteria</taxon>
        <taxon>Pseudomonadati</taxon>
        <taxon>Pseudomonadota</taxon>
        <taxon>Gammaproteobacteria</taxon>
        <taxon>Alteromonadales</taxon>
        <taxon>Ferrimonadaceae</taxon>
        <taxon>Ferrimonas</taxon>
    </lineage>
</organism>